<comment type="similarity">
    <text evidence="2 9">Belongs to the noggin family.</text>
</comment>
<dbReference type="STRING" id="7868.ENSCMIP00000006863"/>
<sequence length="225" mass="26192">RGLSQMDLSRRRLTVYLATLLLCVWVRLGAGQHYLHLRPSPSDHLPLLELLEPPDPDLDPKDKDMDETTLRKKLAANFDPNFMALRLPEGWEPEAGAPEPGLRHRPGGFMPNHIRRVDFVVAAGRKQRLSKKLRRRLQLWLWSYTHCPVLYTWKDLGDRFWPRYIREGSCYSGRSCSFPEGMSCKKAKASTKTLLRWHCPRRELHRPCAWIPVQYSIISECKCSC</sequence>
<name>A0A4W3GRV6_CALMI</name>
<dbReference type="Pfam" id="PF05806">
    <property type="entry name" value="Noggin"/>
    <property type="match status" value="1"/>
</dbReference>
<dbReference type="GO" id="GO:0030514">
    <property type="term" value="P:negative regulation of BMP signaling pathway"/>
    <property type="evidence" value="ECO:0007669"/>
    <property type="project" value="InterPro"/>
</dbReference>
<evidence type="ECO:0000256" key="5">
    <source>
        <dbReference type="ARBA" id="ARBA00022729"/>
    </source>
</evidence>
<keyword evidence="12" id="KW-1185">Reference proteome</keyword>
<dbReference type="PIRSF" id="PIRSF008129">
    <property type="entry name" value="Noggin"/>
    <property type="match status" value="1"/>
</dbReference>
<dbReference type="PANTHER" id="PTHR10494:SF5">
    <property type="entry name" value="NOGGIN"/>
    <property type="match status" value="1"/>
</dbReference>
<evidence type="ECO:0000256" key="8">
    <source>
        <dbReference type="ARBA" id="ARBA00023188"/>
    </source>
</evidence>
<dbReference type="Gene3D" id="1.10.287.520">
    <property type="entry name" value="Helix hairpin bin"/>
    <property type="match status" value="1"/>
</dbReference>
<proteinExistence type="inferred from homology"/>
<keyword evidence="4 9" id="KW-0964">Secreted</keyword>
<organism evidence="11 12">
    <name type="scientific">Callorhinchus milii</name>
    <name type="common">Ghost shark</name>
    <dbReference type="NCBI Taxonomy" id="7868"/>
    <lineage>
        <taxon>Eukaryota</taxon>
        <taxon>Metazoa</taxon>
        <taxon>Chordata</taxon>
        <taxon>Craniata</taxon>
        <taxon>Vertebrata</taxon>
        <taxon>Chondrichthyes</taxon>
        <taxon>Holocephali</taxon>
        <taxon>Chimaeriformes</taxon>
        <taxon>Callorhinchidae</taxon>
        <taxon>Callorhinchus</taxon>
    </lineage>
</organism>
<reference evidence="12" key="2">
    <citation type="journal article" date="2007" name="PLoS Biol.">
        <title>Survey sequencing and comparative analysis of the elephant shark (Callorhinchus milii) genome.</title>
        <authorList>
            <person name="Venkatesh B."/>
            <person name="Kirkness E.F."/>
            <person name="Loh Y.H."/>
            <person name="Halpern A.L."/>
            <person name="Lee A.P."/>
            <person name="Johnson J."/>
            <person name="Dandona N."/>
            <person name="Viswanathan L.D."/>
            <person name="Tay A."/>
            <person name="Venter J.C."/>
            <person name="Strausberg R.L."/>
            <person name="Brenner S."/>
        </authorList>
    </citation>
    <scope>NUCLEOTIDE SEQUENCE [LARGE SCALE GENOMIC DNA]</scope>
</reference>
<evidence type="ECO:0000256" key="10">
    <source>
        <dbReference type="PIRSR" id="PIRSR008129-1"/>
    </source>
</evidence>
<keyword evidence="8 9" id="KW-0891">Chondrogenesis</keyword>
<keyword evidence="6 9" id="KW-0221">Differentiation</keyword>
<dbReference type="GO" id="GO:0009953">
    <property type="term" value="P:dorsal/ventral pattern formation"/>
    <property type="evidence" value="ECO:0007669"/>
    <property type="project" value="TreeGrafter"/>
</dbReference>
<evidence type="ECO:0000256" key="2">
    <source>
        <dbReference type="ARBA" id="ARBA00007480"/>
    </source>
</evidence>
<dbReference type="GO" id="GO:0001649">
    <property type="term" value="P:osteoblast differentiation"/>
    <property type="evidence" value="ECO:0007669"/>
    <property type="project" value="TreeGrafter"/>
</dbReference>
<reference evidence="11" key="5">
    <citation type="submission" date="2025-09" db="UniProtKB">
        <authorList>
            <consortium name="Ensembl"/>
        </authorList>
    </citation>
    <scope>IDENTIFICATION</scope>
</reference>
<dbReference type="GO" id="GO:0051216">
    <property type="term" value="P:cartilage development"/>
    <property type="evidence" value="ECO:0007669"/>
    <property type="project" value="UniProtKB-UniRule"/>
</dbReference>
<dbReference type="GO" id="GO:0045596">
    <property type="term" value="P:negative regulation of cell differentiation"/>
    <property type="evidence" value="ECO:0007669"/>
    <property type="project" value="InterPro"/>
</dbReference>
<feature type="disulfide bond" evidence="10">
    <location>
        <begin position="147"/>
        <end position="184"/>
    </location>
</feature>
<evidence type="ECO:0000256" key="6">
    <source>
        <dbReference type="ARBA" id="ARBA00022782"/>
    </source>
</evidence>
<evidence type="ECO:0000256" key="4">
    <source>
        <dbReference type="ARBA" id="ARBA00022525"/>
    </source>
</evidence>
<dbReference type="InParanoid" id="A0A4W3GRV6"/>
<dbReference type="Gene3D" id="2.10.90.10">
    <property type="entry name" value="Cystine-knot cytokines"/>
    <property type="match status" value="1"/>
</dbReference>
<dbReference type="Ensembl" id="ENSCMIT00000007078.1">
    <property type="protein sequence ID" value="ENSCMIP00000006863.1"/>
    <property type="gene ID" value="ENSCMIG00000003832.1"/>
</dbReference>
<keyword evidence="5" id="KW-0732">Signal</keyword>
<protein>
    <recommendedName>
        <fullName evidence="9">Noggin</fullName>
    </recommendedName>
</protein>
<reference evidence="11" key="4">
    <citation type="submission" date="2025-08" db="UniProtKB">
        <authorList>
            <consortium name="Ensembl"/>
        </authorList>
    </citation>
    <scope>IDENTIFICATION</scope>
</reference>
<evidence type="ECO:0000256" key="3">
    <source>
        <dbReference type="ARBA" id="ARBA00022473"/>
    </source>
</evidence>
<dbReference type="GeneTree" id="ENSGT00390000006009"/>
<keyword evidence="3 9" id="KW-0217">Developmental protein</keyword>
<evidence type="ECO:0000256" key="7">
    <source>
        <dbReference type="ARBA" id="ARBA00023157"/>
    </source>
</evidence>
<feature type="disulfide bond" evidence="10">
    <location>
        <begin position="170"/>
        <end position="221"/>
    </location>
</feature>
<evidence type="ECO:0000256" key="9">
    <source>
        <dbReference type="PIRNR" id="PIRNR008129"/>
    </source>
</evidence>
<dbReference type="AlphaFoldDB" id="A0A4W3GRV6"/>
<evidence type="ECO:0000313" key="11">
    <source>
        <dbReference type="Ensembl" id="ENSCMIP00000006863.1"/>
    </source>
</evidence>
<keyword evidence="7 10" id="KW-1015">Disulfide bond</keyword>
<dbReference type="Proteomes" id="UP000314986">
    <property type="component" value="Unassembled WGS sequence"/>
</dbReference>
<accession>A0A4W3GRV6</accession>
<evidence type="ECO:0000256" key="1">
    <source>
        <dbReference type="ARBA" id="ARBA00004613"/>
    </source>
</evidence>
<feature type="disulfide bond" evidence="10">
    <location>
        <begin position="199"/>
        <end position="208"/>
    </location>
</feature>
<dbReference type="FunCoup" id="A0A4W3GRV6">
    <property type="interactions" value="1"/>
</dbReference>
<evidence type="ECO:0000313" key="12">
    <source>
        <dbReference type="Proteomes" id="UP000314986"/>
    </source>
</evidence>
<comment type="subunit">
    <text evidence="9">Homodimer.</text>
</comment>
<reference evidence="12" key="1">
    <citation type="journal article" date="2006" name="Science">
        <title>Ancient noncoding elements conserved in the human genome.</title>
        <authorList>
            <person name="Venkatesh B."/>
            <person name="Kirkness E.F."/>
            <person name="Loh Y.H."/>
            <person name="Halpern A.L."/>
            <person name="Lee A.P."/>
            <person name="Johnson J."/>
            <person name="Dandona N."/>
            <person name="Viswanathan L.D."/>
            <person name="Tay A."/>
            <person name="Venter J.C."/>
            <person name="Strausberg R.L."/>
            <person name="Brenner S."/>
        </authorList>
    </citation>
    <scope>NUCLEOTIDE SEQUENCE [LARGE SCALE GENOMIC DNA]</scope>
</reference>
<comment type="subcellular location">
    <subcellularLocation>
        <location evidence="1 9">Secreted</location>
    </subcellularLocation>
</comment>
<dbReference type="PANTHER" id="PTHR10494">
    <property type="entry name" value="BONE MORPHOGENETIC PROTEIN INHIBITOR, NOGGIN"/>
    <property type="match status" value="1"/>
</dbReference>
<dbReference type="SUPFAM" id="SSF57501">
    <property type="entry name" value="Cystine-knot cytokines"/>
    <property type="match status" value="1"/>
</dbReference>
<feature type="disulfide bond" evidence="10">
    <location>
        <begin position="176"/>
        <end position="223"/>
    </location>
</feature>
<dbReference type="InterPro" id="IPR008717">
    <property type="entry name" value="Noggin"/>
</dbReference>
<dbReference type="GO" id="GO:0005615">
    <property type="term" value="C:extracellular space"/>
    <property type="evidence" value="ECO:0007669"/>
    <property type="project" value="TreeGrafter"/>
</dbReference>
<reference evidence="12" key="3">
    <citation type="journal article" date="2014" name="Nature">
        <title>Elephant shark genome provides unique insights into gnathostome evolution.</title>
        <authorList>
            <consortium name="International Elephant Shark Genome Sequencing Consortium"/>
            <person name="Venkatesh B."/>
            <person name="Lee A.P."/>
            <person name="Ravi V."/>
            <person name="Maurya A.K."/>
            <person name="Lian M.M."/>
            <person name="Swann J.B."/>
            <person name="Ohta Y."/>
            <person name="Flajnik M.F."/>
            <person name="Sutoh Y."/>
            <person name="Kasahara M."/>
            <person name="Hoon S."/>
            <person name="Gangu V."/>
            <person name="Roy S.W."/>
            <person name="Irimia M."/>
            <person name="Korzh V."/>
            <person name="Kondrychyn I."/>
            <person name="Lim Z.W."/>
            <person name="Tay B.H."/>
            <person name="Tohari S."/>
            <person name="Kong K.W."/>
            <person name="Ho S."/>
            <person name="Lorente-Galdos B."/>
            <person name="Quilez J."/>
            <person name="Marques-Bonet T."/>
            <person name="Raney B.J."/>
            <person name="Ingham P.W."/>
            <person name="Tay A."/>
            <person name="Hillier L.W."/>
            <person name="Minx P."/>
            <person name="Boehm T."/>
            <person name="Wilson R.K."/>
            <person name="Brenner S."/>
            <person name="Warren W.C."/>
        </authorList>
    </citation>
    <scope>NUCLEOTIDE SEQUENCE [LARGE SCALE GENOMIC DNA]</scope>
</reference>
<dbReference type="OMA" id="DSEMRQK"/>
<gene>
    <name evidence="11" type="primary">nog3</name>
</gene>
<dbReference type="InterPro" id="IPR029034">
    <property type="entry name" value="Cystine-knot_cytokine"/>
</dbReference>